<name>A0A410RNU3_CORCK</name>
<gene>
    <name evidence="2" type="ORF">EJ065_2014</name>
</gene>
<protein>
    <submittedName>
        <fullName evidence="2">Putative methyltransferase</fullName>
    </submittedName>
</protein>
<evidence type="ECO:0000313" key="3">
    <source>
        <dbReference type="Proteomes" id="UP000288758"/>
    </source>
</evidence>
<proteinExistence type="predicted"/>
<dbReference type="Proteomes" id="UP000288758">
    <property type="component" value="Chromosome"/>
</dbReference>
<keyword evidence="2" id="KW-0808">Transferase</keyword>
<accession>A0A410RNU3</accession>
<dbReference type="AlphaFoldDB" id="A0A410RNU3"/>
<evidence type="ECO:0000313" key="2">
    <source>
        <dbReference type="EMBL" id="QAT83600.1"/>
    </source>
</evidence>
<dbReference type="PROSITE" id="PS50280">
    <property type="entry name" value="SET"/>
    <property type="match status" value="1"/>
</dbReference>
<evidence type="ECO:0000259" key="1">
    <source>
        <dbReference type="PROSITE" id="PS50280"/>
    </source>
</evidence>
<keyword evidence="2" id="KW-0489">Methyltransferase</keyword>
<organism evidence="2 3">
    <name type="scientific">Corallococcus coralloides</name>
    <name type="common">Myxococcus coralloides</name>
    <dbReference type="NCBI Taxonomy" id="184914"/>
    <lineage>
        <taxon>Bacteria</taxon>
        <taxon>Pseudomonadati</taxon>
        <taxon>Myxococcota</taxon>
        <taxon>Myxococcia</taxon>
        <taxon>Myxococcales</taxon>
        <taxon>Cystobacterineae</taxon>
        <taxon>Myxococcaceae</taxon>
        <taxon>Corallococcus</taxon>
    </lineage>
</organism>
<feature type="domain" description="SET" evidence="1">
    <location>
        <begin position="27"/>
        <end position="139"/>
    </location>
</feature>
<sequence length="152" mass="17641">MVRSSVDDTGSESEALMNLGPALFLHPGVKVRPCEWGMGVFTDTFIAAGELIEECHYLKVPQRQCRGEPLDDYVFEIRWHRHEQHRYGNWVALVMGYGMIYNHASDPNADYSRAEDRDVFRYHALRDIHPGEQIFISYGENWWKARGEEVPP</sequence>
<dbReference type="GO" id="GO:0008168">
    <property type="term" value="F:methyltransferase activity"/>
    <property type="evidence" value="ECO:0007669"/>
    <property type="project" value="UniProtKB-KW"/>
</dbReference>
<dbReference type="InterPro" id="IPR046341">
    <property type="entry name" value="SET_dom_sf"/>
</dbReference>
<reference evidence="2 3" key="1">
    <citation type="submission" date="2018-12" db="EMBL/GenBank/DDBJ databases">
        <title>Complete Genome Sequence of the Corallopyronin A producing Myxobacterium Corallococcus coralloides B035.</title>
        <authorList>
            <person name="Bouhired S.M."/>
            <person name="Rupp O."/>
            <person name="Blom J."/>
            <person name="Schaeberle T.F."/>
            <person name="Kehraus S."/>
            <person name="Schiefer A."/>
            <person name="Pfarr K."/>
            <person name="Goesmann A."/>
            <person name="Hoerauf A."/>
            <person name="Koenig G.M."/>
        </authorList>
    </citation>
    <scope>NUCLEOTIDE SEQUENCE [LARGE SCALE GENOMIC DNA]</scope>
    <source>
        <strain evidence="2 3">B035</strain>
    </source>
</reference>
<dbReference type="EMBL" id="CP034669">
    <property type="protein sequence ID" value="QAT83600.1"/>
    <property type="molecule type" value="Genomic_DNA"/>
</dbReference>
<dbReference type="InterPro" id="IPR001214">
    <property type="entry name" value="SET_dom"/>
</dbReference>
<dbReference type="Pfam" id="PF00856">
    <property type="entry name" value="SET"/>
    <property type="match status" value="1"/>
</dbReference>
<dbReference type="GO" id="GO:0032259">
    <property type="term" value="P:methylation"/>
    <property type="evidence" value="ECO:0007669"/>
    <property type="project" value="UniProtKB-KW"/>
</dbReference>
<dbReference type="SUPFAM" id="SSF82199">
    <property type="entry name" value="SET domain"/>
    <property type="match status" value="1"/>
</dbReference>
<dbReference type="SMART" id="SM00317">
    <property type="entry name" value="SET"/>
    <property type="match status" value="1"/>
</dbReference>
<dbReference type="Gene3D" id="2.170.270.10">
    <property type="entry name" value="SET domain"/>
    <property type="match status" value="1"/>
</dbReference>